<dbReference type="Gene3D" id="2.80.10.50">
    <property type="match status" value="2"/>
</dbReference>
<dbReference type="InterPro" id="IPR000772">
    <property type="entry name" value="Ricin_B_lectin"/>
</dbReference>
<evidence type="ECO:0000259" key="1">
    <source>
        <dbReference type="Pfam" id="PF14200"/>
    </source>
</evidence>
<dbReference type="AlphaFoldDB" id="A0A919K531"/>
<dbReference type="Pfam" id="PF14200">
    <property type="entry name" value="RicinB_lectin_2"/>
    <property type="match status" value="1"/>
</dbReference>
<name>A0A919K531_9ACTN</name>
<evidence type="ECO:0000313" key="2">
    <source>
        <dbReference type="EMBL" id="GIE99467.1"/>
    </source>
</evidence>
<keyword evidence="3" id="KW-1185">Reference proteome</keyword>
<proteinExistence type="predicted"/>
<feature type="domain" description="Ricin B lectin" evidence="1">
    <location>
        <begin position="33"/>
        <end position="121"/>
    </location>
</feature>
<dbReference type="SUPFAM" id="SSF50370">
    <property type="entry name" value="Ricin B-like lectins"/>
    <property type="match status" value="1"/>
</dbReference>
<dbReference type="Proteomes" id="UP000636960">
    <property type="component" value="Unassembled WGS sequence"/>
</dbReference>
<dbReference type="PROSITE" id="PS50231">
    <property type="entry name" value="RICIN_B_LECTIN"/>
    <property type="match status" value="1"/>
</dbReference>
<comment type="caution">
    <text evidence="2">The sequence shown here is derived from an EMBL/GenBank/DDBJ whole genome shotgun (WGS) entry which is preliminary data.</text>
</comment>
<protein>
    <recommendedName>
        <fullName evidence="1">Ricin B lectin domain-containing protein</fullName>
    </recommendedName>
</protein>
<dbReference type="CDD" id="cd00161">
    <property type="entry name" value="beta-trefoil_Ricin-like"/>
    <property type="match status" value="1"/>
</dbReference>
<reference evidence="2" key="1">
    <citation type="submission" date="2021-01" db="EMBL/GenBank/DDBJ databases">
        <title>Whole genome shotgun sequence of Actinoplanes rishiriensis NBRC 108556.</title>
        <authorList>
            <person name="Komaki H."/>
            <person name="Tamura T."/>
        </authorList>
    </citation>
    <scope>NUCLEOTIDE SEQUENCE</scope>
    <source>
        <strain evidence="2">NBRC 108556</strain>
    </source>
</reference>
<gene>
    <name evidence="2" type="ORF">Ari01nite_69320</name>
</gene>
<sequence length="187" mass="20605">MRFLRGLLVAVLLATGLVTVVGSPAQAAIWVYYGRYELRNSYTGTCLDAHFNGGGLNGNRVGLWQCNGGISTQWDLYENIDAVDYRFQLVNARTPTDNSQRRCLDYPANSGGANGFQYLLWDCVNSSGQKFRRDYNADLGAYIFAVMLGGPHNHIDAFASGGLGNGSPVGNWAWTGHPLQHWELWPV</sequence>
<dbReference type="RefSeq" id="WP_203786463.1">
    <property type="nucleotide sequence ID" value="NZ_BOMV01000073.1"/>
</dbReference>
<accession>A0A919K531</accession>
<dbReference type="InterPro" id="IPR035992">
    <property type="entry name" value="Ricin_B-like_lectins"/>
</dbReference>
<evidence type="ECO:0000313" key="3">
    <source>
        <dbReference type="Proteomes" id="UP000636960"/>
    </source>
</evidence>
<organism evidence="2 3">
    <name type="scientific">Paractinoplanes rishiriensis</name>
    <dbReference type="NCBI Taxonomy" id="1050105"/>
    <lineage>
        <taxon>Bacteria</taxon>
        <taxon>Bacillati</taxon>
        <taxon>Actinomycetota</taxon>
        <taxon>Actinomycetes</taxon>
        <taxon>Micromonosporales</taxon>
        <taxon>Micromonosporaceae</taxon>
        <taxon>Paractinoplanes</taxon>
    </lineage>
</organism>
<dbReference type="EMBL" id="BOMV01000073">
    <property type="protein sequence ID" value="GIE99467.1"/>
    <property type="molecule type" value="Genomic_DNA"/>
</dbReference>